<protein>
    <recommendedName>
        <fullName evidence="2">Metallo-beta-lactamase domain-containing protein</fullName>
    </recommendedName>
</protein>
<dbReference type="EMBL" id="VSSQ01017275">
    <property type="protein sequence ID" value="MPM59405.1"/>
    <property type="molecule type" value="Genomic_DNA"/>
</dbReference>
<evidence type="ECO:0008006" key="2">
    <source>
        <dbReference type="Google" id="ProtNLM"/>
    </source>
</evidence>
<dbReference type="Gene3D" id="3.60.15.10">
    <property type="entry name" value="Ribonuclease Z/Hydroxyacylglutathione hydrolase-like"/>
    <property type="match status" value="1"/>
</dbReference>
<dbReference type="PANTHER" id="PTHR42967">
    <property type="entry name" value="METAL DEPENDENT HYDROLASE"/>
    <property type="match status" value="1"/>
</dbReference>
<dbReference type="PANTHER" id="PTHR42967:SF1">
    <property type="entry name" value="MBL FOLD METALLO-HYDROLASE"/>
    <property type="match status" value="1"/>
</dbReference>
<gene>
    <name evidence="1" type="ORF">SDC9_106247</name>
</gene>
<evidence type="ECO:0000313" key="1">
    <source>
        <dbReference type="EMBL" id="MPM59405.1"/>
    </source>
</evidence>
<reference evidence="1" key="1">
    <citation type="submission" date="2019-08" db="EMBL/GenBank/DDBJ databases">
        <authorList>
            <person name="Kucharzyk K."/>
            <person name="Murdoch R.W."/>
            <person name="Higgins S."/>
            <person name="Loffler F."/>
        </authorList>
    </citation>
    <scope>NUCLEOTIDE SEQUENCE</scope>
</reference>
<sequence length="233" mass="27488">MVRVTYLYHSGFMVETNKTCLVFDYYTVDGKFDNIDLSAFKNKSVFVFVSHSHQDHFDKKIFEWKNMNIRYILSNDCIYDNGIDNVTIVNANKGYIIDGIAIETLKSTDEGVAFVVHSDGLTVYHAGDLNWWHWNEESNEFNDMIKKQYTCEIDKIKGISVDIAFVPVDPRLEDKYILAIDYLMRSIDVSYVFPMHFWQDYRIFDALFDDERTEDYRDSIEKITKPGQVFEYE</sequence>
<accession>A0A645B1S3</accession>
<proteinExistence type="predicted"/>
<dbReference type="InterPro" id="IPR036866">
    <property type="entry name" value="RibonucZ/Hydroxyglut_hydro"/>
</dbReference>
<dbReference type="SUPFAM" id="SSF56281">
    <property type="entry name" value="Metallo-hydrolase/oxidoreductase"/>
    <property type="match status" value="1"/>
</dbReference>
<dbReference type="Pfam" id="PF13483">
    <property type="entry name" value="Lactamase_B_3"/>
    <property type="match status" value="1"/>
</dbReference>
<comment type="caution">
    <text evidence="1">The sequence shown here is derived from an EMBL/GenBank/DDBJ whole genome shotgun (WGS) entry which is preliminary data.</text>
</comment>
<organism evidence="1">
    <name type="scientific">bioreactor metagenome</name>
    <dbReference type="NCBI Taxonomy" id="1076179"/>
    <lineage>
        <taxon>unclassified sequences</taxon>
        <taxon>metagenomes</taxon>
        <taxon>ecological metagenomes</taxon>
    </lineage>
</organism>
<name>A0A645B1S3_9ZZZZ</name>
<dbReference type="AlphaFoldDB" id="A0A645B1S3"/>